<sequence length="322" mass="34659">MPVQIVGAIECGEDLLADAATLASRFLRLPGEVLEHDHELVAAEAGNRIAFTNAGRQSLADLFQQTVAHVVSEGIVERLEIVEIDEQQGPLSVSARARHQRQAQTVVQQAAVGQAGERVVKGQMADLFLRLLAHGDVGQRRHVVGDFFVAVPDRGNGQPFGVGLAVLAPVPDLTLPGSRALECVAHRRIEGGVVAARTEQLGRPTDTVGRGVARDLGERLVHPQNYAVGVGNEHSLLRLEGRRSDAFPLLGLLLVGHVVRDDNHTHHLAALVVDHLAGRRHVPDAAVVSHQAVLQFLTDAGFRGLPERVDHPLTVIRMHVGE</sequence>
<reference evidence="1 2" key="1">
    <citation type="submission" date="2014-02" db="EMBL/GenBank/DDBJ databases">
        <title>Expanding our view of genomic diversity in Candidatus Accumulibacter clades.</title>
        <authorList>
            <person name="Skennerton C.T."/>
            <person name="Barr J.J."/>
            <person name="Slater F.R."/>
            <person name="Bond P.L."/>
            <person name="Tyson G.W."/>
        </authorList>
    </citation>
    <scope>NUCLEOTIDE SEQUENCE [LARGE SCALE GENOMIC DNA]</scope>
    <source>
        <strain evidence="2">BA-92</strain>
    </source>
</reference>
<name>A0A011NPV9_9PROT</name>
<dbReference type="Proteomes" id="UP000021816">
    <property type="component" value="Unassembled WGS sequence"/>
</dbReference>
<dbReference type="EMBL" id="JEMX01000101">
    <property type="protein sequence ID" value="EXI77361.1"/>
    <property type="molecule type" value="Genomic_DNA"/>
</dbReference>
<comment type="caution">
    <text evidence="1">The sequence shown here is derived from an EMBL/GenBank/DDBJ whole genome shotgun (WGS) entry which is preliminary data.</text>
</comment>
<dbReference type="AlphaFoldDB" id="A0A011NPV9"/>
<evidence type="ECO:0000313" key="2">
    <source>
        <dbReference type="Proteomes" id="UP000021816"/>
    </source>
</evidence>
<proteinExistence type="predicted"/>
<evidence type="ECO:0000313" key="1">
    <source>
        <dbReference type="EMBL" id="EXI77361.1"/>
    </source>
</evidence>
<dbReference type="AntiFam" id="ANF00090">
    <property type="entry name" value="Shadow ORF (opposite yegE)"/>
</dbReference>
<organism evidence="1 2">
    <name type="scientific">Candidatus Accumulibacter appositus</name>
    <dbReference type="NCBI Taxonomy" id="1454003"/>
    <lineage>
        <taxon>Bacteria</taxon>
        <taxon>Pseudomonadati</taxon>
        <taxon>Pseudomonadota</taxon>
        <taxon>Betaproteobacteria</taxon>
        <taxon>Candidatus Accumulibacter</taxon>
    </lineage>
</organism>
<gene>
    <name evidence="1" type="ORF">AW10_03851</name>
</gene>
<protein>
    <submittedName>
        <fullName evidence="1">Uncharacterized protein</fullName>
    </submittedName>
</protein>
<accession>A0A011NPV9</accession>